<dbReference type="AlphaFoldDB" id="A0A645EHY9"/>
<name>A0A645EHY9_9ZZZZ</name>
<organism evidence="1">
    <name type="scientific">bioreactor metagenome</name>
    <dbReference type="NCBI Taxonomy" id="1076179"/>
    <lineage>
        <taxon>unclassified sequences</taxon>
        <taxon>metagenomes</taxon>
        <taxon>ecological metagenomes</taxon>
    </lineage>
</organism>
<comment type="caution">
    <text evidence="1">The sequence shown here is derived from an EMBL/GenBank/DDBJ whole genome shotgun (WGS) entry which is preliminary data.</text>
</comment>
<gene>
    <name evidence="1" type="ORF">SDC9_147558</name>
</gene>
<dbReference type="EMBL" id="VSSQ01046400">
    <property type="protein sequence ID" value="MPN00364.1"/>
    <property type="molecule type" value="Genomic_DNA"/>
</dbReference>
<reference evidence="1" key="1">
    <citation type="submission" date="2019-08" db="EMBL/GenBank/DDBJ databases">
        <authorList>
            <person name="Kucharzyk K."/>
            <person name="Murdoch R.W."/>
            <person name="Higgins S."/>
            <person name="Loffler F."/>
        </authorList>
    </citation>
    <scope>NUCLEOTIDE SEQUENCE</scope>
</reference>
<sequence>MFLVFLHCLDVFFQRDELVFGRAVIEHEVGEEIFIHAVVAVEAVFDRQLKALIEQLILLAVVVHEFFELGLDPLLECDCDGF</sequence>
<proteinExistence type="predicted"/>
<accession>A0A645EHY9</accession>
<protein>
    <submittedName>
        <fullName evidence="1">Uncharacterized protein</fullName>
    </submittedName>
</protein>
<evidence type="ECO:0000313" key="1">
    <source>
        <dbReference type="EMBL" id="MPN00364.1"/>
    </source>
</evidence>